<dbReference type="PANTHER" id="PTHR30026:SF5">
    <property type="entry name" value="ABC-TYPE EFFLUX SYSTEM SECRETIN COMPONENT"/>
    <property type="match status" value="1"/>
</dbReference>
<reference evidence="8" key="1">
    <citation type="submission" date="2022-06" db="EMBL/GenBank/DDBJ databases">
        <title>Draft genome sequences of Pectobacterium carotovorum subsp. carotovorum str. NBRC12380.</title>
        <authorList>
            <person name="Wakabayashi Y."/>
            <person name="Kojima K."/>
        </authorList>
    </citation>
    <scope>NUCLEOTIDE SEQUENCE</scope>
    <source>
        <strain evidence="8">NBRC 12380</strain>
    </source>
</reference>
<evidence type="ECO:0000256" key="1">
    <source>
        <dbReference type="ARBA" id="ARBA00004442"/>
    </source>
</evidence>
<evidence type="ECO:0000256" key="7">
    <source>
        <dbReference type="ARBA" id="ARBA00023237"/>
    </source>
</evidence>
<evidence type="ECO:0000256" key="6">
    <source>
        <dbReference type="ARBA" id="ARBA00023136"/>
    </source>
</evidence>
<dbReference type="Gene3D" id="1.20.1600.10">
    <property type="entry name" value="Outer membrane efflux proteins (OEP)"/>
    <property type="match status" value="1"/>
</dbReference>
<comment type="similarity">
    <text evidence="2">Belongs to the outer membrane factor (OMF) (TC 1.B.17) family.</text>
</comment>
<keyword evidence="3" id="KW-0813">Transport</keyword>
<dbReference type="Pfam" id="PF02321">
    <property type="entry name" value="OEP"/>
    <property type="match status" value="2"/>
</dbReference>
<dbReference type="EMBL" id="BRLF01000003">
    <property type="protein sequence ID" value="GKX46909.1"/>
    <property type="molecule type" value="Genomic_DNA"/>
</dbReference>
<evidence type="ECO:0000256" key="4">
    <source>
        <dbReference type="ARBA" id="ARBA00022452"/>
    </source>
</evidence>
<organism evidence="8 9">
    <name type="scientific">Pectobacterium carotovorum subsp. carotovorum</name>
    <name type="common">Erwinia carotovora subsp. carotovora</name>
    <dbReference type="NCBI Taxonomy" id="555"/>
    <lineage>
        <taxon>Bacteria</taxon>
        <taxon>Pseudomonadati</taxon>
        <taxon>Pseudomonadota</taxon>
        <taxon>Gammaproteobacteria</taxon>
        <taxon>Enterobacterales</taxon>
        <taxon>Pectobacteriaceae</taxon>
        <taxon>Pectobacterium</taxon>
    </lineage>
</organism>
<dbReference type="Proteomes" id="UP001058167">
    <property type="component" value="Unassembled WGS sequence"/>
</dbReference>
<evidence type="ECO:0000256" key="3">
    <source>
        <dbReference type="ARBA" id="ARBA00022448"/>
    </source>
</evidence>
<comment type="caution">
    <text evidence="8">The sequence shown here is derived from an EMBL/GenBank/DDBJ whole genome shotgun (WGS) entry which is preliminary data.</text>
</comment>
<keyword evidence="7" id="KW-0998">Cell outer membrane</keyword>
<keyword evidence="5" id="KW-0812">Transmembrane</keyword>
<evidence type="ECO:0000313" key="8">
    <source>
        <dbReference type="EMBL" id="GKX46909.1"/>
    </source>
</evidence>
<dbReference type="SUPFAM" id="SSF56954">
    <property type="entry name" value="Outer membrane efflux proteins (OEP)"/>
    <property type="match status" value="1"/>
</dbReference>
<dbReference type="InterPro" id="IPR003423">
    <property type="entry name" value="OMP_efflux"/>
</dbReference>
<proteinExistence type="inferred from homology"/>
<dbReference type="PANTHER" id="PTHR30026">
    <property type="entry name" value="OUTER MEMBRANE PROTEIN TOLC"/>
    <property type="match status" value="1"/>
</dbReference>
<evidence type="ECO:0000256" key="2">
    <source>
        <dbReference type="ARBA" id="ARBA00007613"/>
    </source>
</evidence>
<accession>A0ABQ5L5N0</accession>
<keyword evidence="4" id="KW-1134">Transmembrane beta strand</keyword>
<sequence>MISLGMPRLTYGNTRLLAYFPVALLLLQCWSSTAFGQTISFNQAWVRLLQSDDSIAAEHAGVDRAQFLQESAKGLYWPQVNVGASYTRLDKPVELDARDLNPLSNHREIFAALNQLINISGNPFVTRFTEQNVVTSSVQVVWPLFTGGRIDAAQSIRAAQVNEAEQMLIVRTLAQFEALAQTYYGVVMAHQVMKTRQDIEKGMAQHYDHARKLEAQGQIARVEVLSAQSAYDMARIETQKARRSMETTEMVFTKLIKTEGATPSSSLFVNKTLPELPALVKQTLNTHPGLKVLSAKRDQAKDLIRIERAKYAPDVFLFGNYQLYEQDTLAARTTPDWMVGVGVSVPLISREGRSDTIAAAKSAEMQVNYLEADMRQNLEIVVESTWREARLALEEFNSLSSTEKLAEENVQLRNKAFMQGMSTSLDVVDALNQLAGAKTQRASAAYRYVVSIARLMAISGQINRFSDYQTQYAIQVTP</sequence>
<keyword evidence="9" id="KW-1185">Reference proteome</keyword>
<comment type="subcellular location">
    <subcellularLocation>
        <location evidence="1">Cell outer membrane</location>
    </subcellularLocation>
</comment>
<evidence type="ECO:0000256" key="5">
    <source>
        <dbReference type="ARBA" id="ARBA00022692"/>
    </source>
</evidence>
<dbReference type="InterPro" id="IPR051906">
    <property type="entry name" value="TolC-like"/>
</dbReference>
<evidence type="ECO:0000313" key="9">
    <source>
        <dbReference type="Proteomes" id="UP001058167"/>
    </source>
</evidence>
<name>A0ABQ5L5N0_PECCC</name>
<keyword evidence="6" id="KW-0472">Membrane</keyword>
<gene>
    <name evidence="8" type="ORF">SOASR016_16610</name>
</gene>
<protein>
    <submittedName>
        <fullName evidence="8">Membrane protein</fullName>
    </submittedName>
</protein>